<dbReference type="RefSeq" id="WP_147456705.1">
    <property type="nucleotide sequence ID" value="NZ_QHCT01000029.1"/>
</dbReference>
<feature type="non-terminal residue" evidence="1">
    <location>
        <position position="91"/>
    </location>
</feature>
<protein>
    <recommendedName>
        <fullName evidence="3">RHS repeat protein</fullName>
    </recommendedName>
</protein>
<evidence type="ECO:0000313" key="2">
    <source>
        <dbReference type="Proteomes" id="UP000265798"/>
    </source>
</evidence>
<accession>A0A396YPZ0</accession>
<gene>
    <name evidence="1" type="ORF">DLM75_23995</name>
</gene>
<proteinExistence type="predicted"/>
<dbReference type="Proteomes" id="UP000265798">
    <property type="component" value="Unassembled WGS sequence"/>
</dbReference>
<evidence type="ECO:0000313" key="1">
    <source>
        <dbReference type="EMBL" id="RHX83408.1"/>
    </source>
</evidence>
<evidence type="ECO:0008006" key="3">
    <source>
        <dbReference type="Google" id="ProtNLM"/>
    </source>
</evidence>
<name>A0A396YPZ0_9LEPT</name>
<reference evidence="2" key="1">
    <citation type="submission" date="2018-05" db="EMBL/GenBank/DDBJ databases">
        <title>Leptospira yasudae sp. nov. and Leptospira stimsonii sp. nov., two pathogenic species of the genus Leptospira isolated from environmental sources.</title>
        <authorList>
            <person name="Casanovas-Massana A."/>
            <person name="Hamond C."/>
            <person name="Santos L.A."/>
            <person name="Hacker K.P."/>
            <person name="Balassiano I."/>
            <person name="Medeiros M.A."/>
            <person name="Reis M.G."/>
            <person name="Ko A.I."/>
            <person name="Wunder E.A."/>
        </authorList>
    </citation>
    <scope>NUCLEOTIDE SEQUENCE [LARGE SCALE GENOMIC DNA]</scope>
    <source>
        <strain evidence="2">Yale</strain>
    </source>
</reference>
<dbReference type="AlphaFoldDB" id="A0A396YPZ0"/>
<sequence length="91" mass="10614">MRKKNSPGYAIEYSQTYSYNDPLHKTAVTRVVNPSLNQTVDYSYDTAGNMIGRNGENLEYNPFQKLKRMNTQNGETMRFDYDFTGTRIRKT</sequence>
<dbReference type="Gene3D" id="2.180.10.10">
    <property type="entry name" value="RHS repeat-associated core"/>
    <property type="match status" value="1"/>
</dbReference>
<comment type="caution">
    <text evidence="1">The sequence shown here is derived from an EMBL/GenBank/DDBJ whole genome shotgun (WGS) entry which is preliminary data.</text>
</comment>
<dbReference type="EMBL" id="QHCT01000029">
    <property type="protein sequence ID" value="RHX83408.1"/>
    <property type="molecule type" value="Genomic_DNA"/>
</dbReference>
<organism evidence="1 2">
    <name type="scientific">Leptospira stimsonii</name>
    <dbReference type="NCBI Taxonomy" id="2202203"/>
    <lineage>
        <taxon>Bacteria</taxon>
        <taxon>Pseudomonadati</taxon>
        <taxon>Spirochaetota</taxon>
        <taxon>Spirochaetia</taxon>
        <taxon>Leptospirales</taxon>
        <taxon>Leptospiraceae</taxon>
        <taxon>Leptospira</taxon>
    </lineage>
</organism>